<dbReference type="GO" id="GO:0016787">
    <property type="term" value="F:hydrolase activity"/>
    <property type="evidence" value="ECO:0007669"/>
    <property type="project" value="UniProtKB-KW"/>
</dbReference>
<dbReference type="Gene3D" id="3.90.79.10">
    <property type="entry name" value="Nucleoside Triphosphate Pyrophosphohydrolase"/>
    <property type="match status" value="1"/>
</dbReference>
<dbReference type="PROSITE" id="PS00893">
    <property type="entry name" value="NUDIX_BOX"/>
    <property type="match status" value="1"/>
</dbReference>
<organism evidence="3 4">
    <name type="scientific">Candidatus Colwellbacteria bacterium GWA2_46_10</name>
    <dbReference type="NCBI Taxonomy" id="1797684"/>
    <lineage>
        <taxon>Bacteria</taxon>
        <taxon>Candidatus Colwelliibacteriota</taxon>
    </lineage>
</organism>
<evidence type="ECO:0000313" key="4">
    <source>
        <dbReference type="Proteomes" id="UP000178179"/>
    </source>
</evidence>
<dbReference type="InterPro" id="IPR000086">
    <property type="entry name" value="NUDIX_hydrolase_dom"/>
</dbReference>
<name>A0A1G1YXI9_9BACT</name>
<dbReference type="InterPro" id="IPR020084">
    <property type="entry name" value="NUDIX_hydrolase_CS"/>
</dbReference>
<dbReference type="EMBL" id="MHIS01000002">
    <property type="protein sequence ID" value="OGY56989.1"/>
    <property type="molecule type" value="Genomic_DNA"/>
</dbReference>
<dbReference type="AlphaFoldDB" id="A0A1G1YXI9"/>
<sequence length="169" mass="19574">MSKNITFVDENDNIIGSGTKKQAWENGNIHRIARLFVFNSKGELLIHKRSDKLKNLPGRWDQSASGHVDEGEDYLAAAERELEEEMGIKGVELEEVGKFYQDEVDDDGKIKKRFNMLYKARHDGEVNFSKGEVSEIKWVNINDLRRQMKEKPKDFTQGFIDSVELHLFK</sequence>
<proteinExistence type="predicted"/>
<dbReference type="Pfam" id="PF00293">
    <property type="entry name" value="NUDIX"/>
    <property type="match status" value="1"/>
</dbReference>
<comment type="caution">
    <text evidence="3">The sequence shown here is derived from an EMBL/GenBank/DDBJ whole genome shotgun (WGS) entry which is preliminary data.</text>
</comment>
<dbReference type="Proteomes" id="UP000178179">
    <property type="component" value="Unassembled WGS sequence"/>
</dbReference>
<dbReference type="PANTHER" id="PTHR10885">
    <property type="entry name" value="ISOPENTENYL-DIPHOSPHATE DELTA-ISOMERASE"/>
    <property type="match status" value="1"/>
</dbReference>
<protein>
    <recommendedName>
        <fullName evidence="2">Nudix hydrolase domain-containing protein</fullName>
    </recommendedName>
</protein>
<evidence type="ECO:0000259" key="2">
    <source>
        <dbReference type="PROSITE" id="PS51462"/>
    </source>
</evidence>
<dbReference type="SUPFAM" id="SSF55811">
    <property type="entry name" value="Nudix"/>
    <property type="match status" value="1"/>
</dbReference>
<dbReference type="InterPro" id="IPR015797">
    <property type="entry name" value="NUDIX_hydrolase-like_dom_sf"/>
</dbReference>
<gene>
    <name evidence="3" type="ORF">A2119_01235</name>
</gene>
<accession>A0A1G1YXI9</accession>
<reference evidence="3 4" key="1">
    <citation type="journal article" date="2016" name="Nat. Commun.">
        <title>Thousands of microbial genomes shed light on interconnected biogeochemical processes in an aquifer system.</title>
        <authorList>
            <person name="Anantharaman K."/>
            <person name="Brown C.T."/>
            <person name="Hug L.A."/>
            <person name="Sharon I."/>
            <person name="Castelle C.J."/>
            <person name="Probst A.J."/>
            <person name="Thomas B.C."/>
            <person name="Singh A."/>
            <person name="Wilkins M.J."/>
            <person name="Karaoz U."/>
            <person name="Brodie E.L."/>
            <person name="Williams K.H."/>
            <person name="Hubbard S.S."/>
            <person name="Banfield J.F."/>
        </authorList>
    </citation>
    <scope>NUCLEOTIDE SEQUENCE [LARGE SCALE GENOMIC DNA]</scope>
</reference>
<evidence type="ECO:0000313" key="3">
    <source>
        <dbReference type="EMBL" id="OGY56989.1"/>
    </source>
</evidence>
<evidence type="ECO:0000256" key="1">
    <source>
        <dbReference type="ARBA" id="ARBA00022801"/>
    </source>
</evidence>
<keyword evidence="1" id="KW-0378">Hydrolase</keyword>
<feature type="domain" description="Nudix hydrolase" evidence="2">
    <location>
        <begin position="28"/>
        <end position="161"/>
    </location>
</feature>
<dbReference type="PANTHER" id="PTHR10885:SF0">
    <property type="entry name" value="ISOPENTENYL-DIPHOSPHATE DELTA-ISOMERASE"/>
    <property type="match status" value="1"/>
</dbReference>
<dbReference type="PROSITE" id="PS51462">
    <property type="entry name" value="NUDIX"/>
    <property type="match status" value="1"/>
</dbReference>